<gene>
    <name evidence="1" type="ORF">KIN20_034736</name>
</gene>
<dbReference type="EMBL" id="JAHQIW010007157">
    <property type="protein sequence ID" value="KAJ1372554.1"/>
    <property type="molecule type" value="Genomic_DNA"/>
</dbReference>
<dbReference type="Proteomes" id="UP001196413">
    <property type="component" value="Unassembled WGS sequence"/>
</dbReference>
<organism evidence="1 2">
    <name type="scientific">Parelaphostrongylus tenuis</name>
    <name type="common">Meningeal worm</name>
    <dbReference type="NCBI Taxonomy" id="148309"/>
    <lineage>
        <taxon>Eukaryota</taxon>
        <taxon>Metazoa</taxon>
        <taxon>Ecdysozoa</taxon>
        <taxon>Nematoda</taxon>
        <taxon>Chromadorea</taxon>
        <taxon>Rhabditida</taxon>
        <taxon>Rhabditina</taxon>
        <taxon>Rhabditomorpha</taxon>
        <taxon>Strongyloidea</taxon>
        <taxon>Metastrongylidae</taxon>
        <taxon>Parelaphostrongylus</taxon>
    </lineage>
</organism>
<reference evidence="1" key="1">
    <citation type="submission" date="2021-06" db="EMBL/GenBank/DDBJ databases">
        <title>Parelaphostrongylus tenuis whole genome reference sequence.</title>
        <authorList>
            <person name="Garwood T.J."/>
            <person name="Larsen P.A."/>
            <person name="Fountain-Jones N.M."/>
            <person name="Garbe J.R."/>
            <person name="Macchietto M.G."/>
            <person name="Kania S.A."/>
            <person name="Gerhold R.W."/>
            <person name="Richards J.E."/>
            <person name="Wolf T.M."/>
        </authorList>
    </citation>
    <scope>NUCLEOTIDE SEQUENCE</scope>
    <source>
        <strain evidence="1">MNPRO001-30</strain>
        <tissue evidence="1">Meninges</tissue>
    </source>
</reference>
<evidence type="ECO:0000313" key="1">
    <source>
        <dbReference type="EMBL" id="KAJ1372554.1"/>
    </source>
</evidence>
<evidence type="ECO:0000313" key="2">
    <source>
        <dbReference type="Proteomes" id="UP001196413"/>
    </source>
</evidence>
<proteinExistence type="predicted"/>
<dbReference type="AlphaFoldDB" id="A0AAD5RD31"/>
<accession>A0AAD5RD31</accession>
<sequence length="81" mass="9777">MFEIDHQHGRELHVRERIGSCAETCTSNEDGQFKYPNYDSWKIIRFYYPMVKVKQDTYGKQLRRPYLWFTCGRSQPPARSQ</sequence>
<keyword evidence="2" id="KW-1185">Reference proteome</keyword>
<comment type="caution">
    <text evidence="1">The sequence shown here is derived from an EMBL/GenBank/DDBJ whole genome shotgun (WGS) entry which is preliminary data.</text>
</comment>
<name>A0AAD5RD31_PARTN</name>
<protein>
    <submittedName>
        <fullName evidence="1">Uncharacterized protein</fullName>
    </submittedName>
</protein>